<dbReference type="GO" id="GO:0070126">
    <property type="term" value="P:mitochondrial translational termination"/>
    <property type="evidence" value="ECO:0007669"/>
    <property type="project" value="TreeGrafter"/>
</dbReference>
<dbReference type="EMBL" id="DS547120">
    <property type="protein sequence ID" value="EDR04111.1"/>
    <property type="molecule type" value="Genomic_DNA"/>
</dbReference>
<evidence type="ECO:0000313" key="2">
    <source>
        <dbReference type="Proteomes" id="UP000001194"/>
    </source>
</evidence>
<name>B0DMU1_LACBS</name>
<accession>B0DMU1</accession>
<dbReference type="Gene3D" id="3.30.160.20">
    <property type="match status" value="1"/>
</dbReference>
<dbReference type="GeneID" id="6081018"/>
<dbReference type="PANTHER" id="PTHR11075:SF54">
    <property type="entry name" value="LARGE RIBOSOMAL SUBUNIT PROTEIN ML62"/>
    <property type="match status" value="1"/>
</dbReference>
<dbReference type="STRING" id="486041.B0DMU1"/>
<sequence length="161" mass="18055">MYPRFFRAISPLYVTSENQHFRNVSALLSTSHLRHSHHGATNNYLPNVPPLTKLHSPEHMAEARTWVENFKQVPTLKGAGGVDISFSKISGSGGLNQHINKANLKATLHCSVNAPWIPVWAREYLEKNPHYVASSHSILLTSTVYELQSQNADDCFSKVLH</sequence>
<organism evidence="2">
    <name type="scientific">Laccaria bicolor (strain S238N-H82 / ATCC MYA-4686)</name>
    <name type="common">Bicoloured deceiver</name>
    <name type="synonym">Laccaria laccata var. bicolor</name>
    <dbReference type="NCBI Taxonomy" id="486041"/>
    <lineage>
        <taxon>Eukaryota</taxon>
        <taxon>Fungi</taxon>
        <taxon>Dikarya</taxon>
        <taxon>Basidiomycota</taxon>
        <taxon>Agaricomycotina</taxon>
        <taxon>Agaricomycetes</taxon>
        <taxon>Agaricomycetidae</taxon>
        <taxon>Agaricales</taxon>
        <taxon>Agaricineae</taxon>
        <taxon>Hydnangiaceae</taxon>
        <taxon>Laccaria</taxon>
    </lineage>
</organism>
<dbReference type="GO" id="GO:0004045">
    <property type="term" value="F:peptidyl-tRNA hydrolase activity"/>
    <property type="evidence" value="ECO:0007669"/>
    <property type="project" value="TreeGrafter"/>
</dbReference>
<dbReference type="GO" id="GO:0005762">
    <property type="term" value="C:mitochondrial large ribosomal subunit"/>
    <property type="evidence" value="ECO:0007669"/>
    <property type="project" value="TreeGrafter"/>
</dbReference>
<dbReference type="RefSeq" id="XP_001885366.1">
    <property type="nucleotide sequence ID" value="XM_001885331.1"/>
</dbReference>
<gene>
    <name evidence="1" type="ORF">LACBIDRAFT_306403</name>
</gene>
<evidence type="ECO:0000313" key="1">
    <source>
        <dbReference type="EMBL" id="EDR04111.1"/>
    </source>
</evidence>
<proteinExistence type="predicted"/>
<keyword evidence="2" id="KW-1185">Reference proteome</keyword>
<dbReference type="KEGG" id="lbc:LACBIDRAFT_306403"/>
<dbReference type="FunCoup" id="B0DMU1">
    <property type="interactions" value="113"/>
</dbReference>
<dbReference type="GO" id="GO:0016150">
    <property type="term" value="F:translation release factor activity, codon nonspecific"/>
    <property type="evidence" value="ECO:0007669"/>
    <property type="project" value="TreeGrafter"/>
</dbReference>
<dbReference type="OrthoDB" id="270639at2759"/>
<reference evidence="1 2" key="1">
    <citation type="journal article" date="2008" name="Nature">
        <title>The genome of Laccaria bicolor provides insights into mycorrhizal symbiosis.</title>
        <authorList>
            <person name="Martin F."/>
            <person name="Aerts A."/>
            <person name="Ahren D."/>
            <person name="Brun A."/>
            <person name="Danchin E.G.J."/>
            <person name="Duchaussoy F."/>
            <person name="Gibon J."/>
            <person name="Kohler A."/>
            <person name="Lindquist E."/>
            <person name="Pereda V."/>
            <person name="Salamov A."/>
            <person name="Shapiro H.J."/>
            <person name="Wuyts J."/>
            <person name="Blaudez D."/>
            <person name="Buee M."/>
            <person name="Brokstein P."/>
            <person name="Canbaeck B."/>
            <person name="Cohen D."/>
            <person name="Courty P.E."/>
            <person name="Coutinho P.M."/>
            <person name="Delaruelle C."/>
            <person name="Detter J.C."/>
            <person name="Deveau A."/>
            <person name="DiFazio S."/>
            <person name="Duplessis S."/>
            <person name="Fraissinet-Tachet L."/>
            <person name="Lucic E."/>
            <person name="Frey-Klett P."/>
            <person name="Fourrey C."/>
            <person name="Feussner I."/>
            <person name="Gay G."/>
            <person name="Grimwood J."/>
            <person name="Hoegger P.J."/>
            <person name="Jain P."/>
            <person name="Kilaru S."/>
            <person name="Labbe J."/>
            <person name="Lin Y.C."/>
            <person name="Legue V."/>
            <person name="Le Tacon F."/>
            <person name="Marmeisse R."/>
            <person name="Melayah D."/>
            <person name="Montanini B."/>
            <person name="Muratet M."/>
            <person name="Nehls U."/>
            <person name="Niculita-Hirzel H."/>
            <person name="Oudot-Le Secq M.P."/>
            <person name="Peter M."/>
            <person name="Quesneville H."/>
            <person name="Rajashekar B."/>
            <person name="Reich M."/>
            <person name="Rouhier N."/>
            <person name="Schmutz J."/>
            <person name="Yin T."/>
            <person name="Chalot M."/>
            <person name="Henrissat B."/>
            <person name="Kuees U."/>
            <person name="Lucas S."/>
            <person name="Van de Peer Y."/>
            <person name="Podila G.K."/>
            <person name="Polle A."/>
            <person name="Pukkila P.J."/>
            <person name="Richardson P.M."/>
            <person name="Rouze P."/>
            <person name="Sanders I.R."/>
            <person name="Stajich J.E."/>
            <person name="Tunlid A."/>
            <person name="Tuskan G."/>
            <person name="Grigoriev I.V."/>
        </authorList>
    </citation>
    <scope>NUCLEOTIDE SEQUENCE [LARGE SCALE GENOMIC DNA]</scope>
    <source>
        <strain evidence="2">S238N-H82 / ATCC MYA-4686</strain>
    </source>
</reference>
<dbReference type="AlphaFoldDB" id="B0DMU1"/>
<dbReference type="InParanoid" id="B0DMU1"/>
<dbReference type="InterPro" id="IPR052104">
    <property type="entry name" value="Mito_Release_Factor_mL62"/>
</dbReference>
<dbReference type="PANTHER" id="PTHR11075">
    <property type="entry name" value="PEPTIDE CHAIN RELEASE FACTOR"/>
    <property type="match status" value="1"/>
</dbReference>
<protein>
    <submittedName>
        <fullName evidence="1">Predicted protein</fullName>
    </submittedName>
</protein>
<dbReference type="HOGENOM" id="CLU_1644004_0_0_1"/>
<dbReference type="Proteomes" id="UP000001194">
    <property type="component" value="Unassembled WGS sequence"/>
</dbReference>